<feature type="domain" description="tRNA/rRNA methyltransferase SpoU type" evidence="3">
    <location>
        <begin position="27"/>
        <end position="170"/>
    </location>
</feature>
<sequence length="179" mass="19661">MERRKLLNSELHRLTVDEFRNAGKNGVVLILDNIRSAHNVGSAFRTADAFLADEVALCGICAVPPSPEIHKTALGAENSVAWKHFDTAEDAIAYYKDKGFKAVAIEQTENSIKLNDFKPDAGEKCAFVFGNEVKGVSQKAVDMSDISVEIPQYGTKHSLNVSVSIGIVLWDFVEKIRLP</sequence>
<dbReference type="PANTHER" id="PTHR46429">
    <property type="entry name" value="23S RRNA (GUANOSINE-2'-O-)-METHYLTRANSFERASE RLMB"/>
    <property type="match status" value="1"/>
</dbReference>
<dbReference type="GO" id="GO:0003723">
    <property type="term" value="F:RNA binding"/>
    <property type="evidence" value="ECO:0007669"/>
    <property type="project" value="InterPro"/>
</dbReference>
<dbReference type="InterPro" id="IPR004441">
    <property type="entry name" value="rRNA_MeTrfase_TrmH"/>
</dbReference>
<protein>
    <submittedName>
        <fullName evidence="4">RNA methyltransferase</fullName>
    </submittedName>
</protein>
<dbReference type="Pfam" id="PF00588">
    <property type="entry name" value="SpoU_methylase"/>
    <property type="match status" value="1"/>
</dbReference>
<keyword evidence="1 4" id="KW-0489">Methyltransferase</keyword>
<evidence type="ECO:0000256" key="2">
    <source>
        <dbReference type="ARBA" id="ARBA00022679"/>
    </source>
</evidence>
<reference evidence="4" key="1">
    <citation type="submission" date="2020-10" db="EMBL/GenBank/DDBJ databases">
        <authorList>
            <person name="Gilroy R."/>
        </authorList>
    </citation>
    <scope>NUCLEOTIDE SEQUENCE</scope>
    <source>
        <strain evidence="4">B1-8020</strain>
    </source>
</reference>
<evidence type="ECO:0000313" key="5">
    <source>
        <dbReference type="Proteomes" id="UP000823604"/>
    </source>
</evidence>
<evidence type="ECO:0000259" key="3">
    <source>
        <dbReference type="Pfam" id="PF00588"/>
    </source>
</evidence>
<reference evidence="4" key="2">
    <citation type="journal article" date="2021" name="PeerJ">
        <title>Extensive microbial diversity within the chicken gut microbiome revealed by metagenomics and culture.</title>
        <authorList>
            <person name="Gilroy R."/>
            <person name="Ravi A."/>
            <person name="Getino M."/>
            <person name="Pursley I."/>
            <person name="Horton D.L."/>
            <person name="Alikhan N.F."/>
            <person name="Baker D."/>
            <person name="Gharbi K."/>
            <person name="Hall N."/>
            <person name="Watson M."/>
            <person name="Adriaenssens E.M."/>
            <person name="Foster-Nyarko E."/>
            <person name="Jarju S."/>
            <person name="Secka A."/>
            <person name="Antonio M."/>
            <person name="Oren A."/>
            <person name="Chaudhuri R.R."/>
            <person name="La Ragione R."/>
            <person name="Hildebrand F."/>
            <person name="Pallen M.J."/>
        </authorList>
    </citation>
    <scope>NUCLEOTIDE SEQUENCE</scope>
    <source>
        <strain evidence="4">B1-8020</strain>
    </source>
</reference>
<dbReference type="SUPFAM" id="SSF75217">
    <property type="entry name" value="alpha/beta knot"/>
    <property type="match status" value="1"/>
</dbReference>
<dbReference type="CDD" id="cd18097">
    <property type="entry name" value="SpoU-like"/>
    <property type="match status" value="1"/>
</dbReference>
<dbReference type="PANTHER" id="PTHR46429:SF1">
    <property type="entry name" value="23S RRNA (GUANOSINE-2'-O-)-METHYLTRANSFERASE RLMB"/>
    <property type="match status" value="1"/>
</dbReference>
<dbReference type="GO" id="GO:0032259">
    <property type="term" value="P:methylation"/>
    <property type="evidence" value="ECO:0007669"/>
    <property type="project" value="UniProtKB-KW"/>
</dbReference>
<dbReference type="GO" id="GO:0008173">
    <property type="term" value="F:RNA methyltransferase activity"/>
    <property type="evidence" value="ECO:0007669"/>
    <property type="project" value="InterPro"/>
</dbReference>
<dbReference type="InterPro" id="IPR029028">
    <property type="entry name" value="Alpha/beta_knot_MTases"/>
</dbReference>
<proteinExistence type="predicted"/>
<dbReference type="EMBL" id="JADIMA010000047">
    <property type="protein sequence ID" value="MBO8473042.1"/>
    <property type="molecule type" value="Genomic_DNA"/>
</dbReference>
<accession>A0A9D9NGW9</accession>
<organism evidence="4 5">
    <name type="scientific">Candidatus Merdivivens pullicola</name>
    <dbReference type="NCBI Taxonomy" id="2840872"/>
    <lineage>
        <taxon>Bacteria</taxon>
        <taxon>Pseudomonadati</taxon>
        <taxon>Bacteroidota</taxon>
        <taxon>Bacteroidia</taxon>
        <taxon>Bacteroidales</taxon>
        <taxon>Muribaculaceae</taxon>
        <taxon>Muribaculaceae incertae sedis</taxon>
        <taxon>Candidatus Merdivivens</taxon>
    </lineage>
</organism>
<dbReference type="Gene3D" id="3.40.1280.10">
    <property type="match status" value="1"/>
</dbReference>
<comment type="caution">
    <text evidence="4">The sequence shown here is derived from an EMBL/GenBank/DDBJ whole genome shotgun (WGS) entry which is preliminary data.</text>
</comment>
<gene>
    <name evidence="4" type="ORF">IAB81_05375</name>
</gene>
<evidence type="ECO:0000313" key="4">
    <source>
        <dbReference type="EMBL" id="MBO8473042.1"/>
    </source>
</evidence>
<dbReference type="InterPro" id="IPR001537">
    <property type="entry name" value="SpoU_MeTrfase"/>
</dbReference>
<dbReference type="InterPro" id="IPR029026">
    <property type="entry name" value="tRNA_m1G_MTases_N"/>
</dbReference>
<name>A0A9D9NGW9_9BACT</name>
<evidence type="ECO:0000256" key="1">
    <source>
        <dbReference type="ARBA" id="ARBA00022603"/>
    </source>
</evidence>
<dbReference type="GO" id="GO:0006396">
    <property type="term" value="P:RNA processing"/>
    <property type="evidence" value="ECO:0007669"/>
    <property type="project" value="InterPro"/>
</dbReference>
<dbReference type="Proteomes" id="UP000823604">
    <property type="component" value="Unassembled WGS sequence"/>
</dbReference>
<dbReference type="GO" id="GO:0005829">
    <property type="term" value="C:cytosol"/>
    <property type="evidence" value="ECO:0007669"/>
    <property type="project" value="TreeGrafter"/>
</dbReference>
<keyword evidence="2" id="KW-0808">Transferase</keyword>
<dbReference type="AlphaFoldDB" id="A0A9D9NGW9"/>